<evidence type="ECO:0000256" key="6">
    <source>
        <dbReference type="ARBA" id="ARBA00023136"/>
    </source>
</evidence>
<feature type="transmembrane region" description="Helical" evidence="7">
    <location>
        <begin position="12"/>
        <end position="38"/>
    </location>
</feature>
<dbReference type="AlphaFoldDB" id="X6PEU9"/>
<dbReference type="PANTHER" id="PTHR30269:SF37">
    <property type="entry name" value="MEMBRANE TRANSPORTER PROTEIN"/>
    <property type="match status" value="1"/>
</dbReference>
<dbReference type="Proteomes" id="UP000023152">
    <property type="component" value="Unassembled WGS sequence"/>
</dbReference>
<reference evidence="8 9" key="1">
    <citation type="journal article" date="2013" name="Curr. Biol.">
        <title>The Genome of the Foraminiferan Reticulomyxa filosa.</title>
        <authorList>
            <person name="Glockner G."/>
            <person name="Hulsmann N."/>
            <person name="Schleicher M."/>
            <person name="Noegel A.A."/>
            <person name="Eichinger L."/>
            <person name="Gallinger C."/>
            <person name="Pawlowski J."/>
            <person name="Sierra R."/>
            <person name="Euteneuer U."/>
            <person name="Pillet L."/>
            <person name="Moustafa A."/>
            <person name="Platzer M."/>
            <person name="Groth M."/>
            <person name="Szafranski K."/>
            <person name="Schliwa M."/>
        </authorList>
    </citation>
    <scope>NUCLEOTIDE SEQUENCE [LARGE SCALE GENOMIC DNA]</scope>
</reference>
<evidence type="ECO:0000256" key="2">
    <source>
        <dbReference type="ARBA" id="ARBA00022448"/>
    </source>
</evidence>
<comment type="caution">
    <text evidence="8">The sequence shown here is derived from an EMBL/GenBank/DDBJ whole genome shotgun (WGS) entry which is preliminary data.</text>
</comment>
<organism evidence="8 9">
    <name type="scientific">Reticulomyxa filosa</name>
    <dbReference type="NCBI Taxonomy" id="46433"/>
    <lineage>
        <taxon>Eukaryota</taxon>
        <taxon>Sar</taxon>
        <taxon>Rhizaria</taxon>
        <taxon>Retaria</taxon>
        <taxon>Foraminifera</taxon>
        <taxon>Monothalamids</taxon>
        <taxon>Reticulomyxidae</taxon>
        <taxon>Reticulomyxa</taxon>
    </lineage>
</organism>
<dbReference type="EMBL" id="ASPP01000903">
    <property type="protein sequence ID" value="ETO36207.1"/>
    <property type="molecule type" value="Genomic_DNA"/>
</dbReference>
<accession>X6PEU9</accession>
<evidence type="ECO:0000256" key="4">
    <source>
        <dbReference type="ARBA" id="ARBA00022692"/>
    </source>
</evidence>
<evidence type="ECO:0000313" key="8">
    <source>
        <dbReference type="EMBL" id="ETO36207.1"/>
    </source>
</evidence>
<dbReference type="InterPro" id="IPR052017">
    <property type="entry name" value="TSUP"/>
</dbReference>
<dbReference type="GO" id="GO:0005886">
    <property type="term" value="C:plasma membrane"/>
    <property type="evidence" value="ECO:0007669"/>
    <property type="project" value="UniProtKB-SubCell"/>
</dbReference>
<keyword evidence="3" id="KW-1003">Cell membrane</keyword>
<evidence type="ECO:0000256" key="1">
    <source>
        <dbReference type="ARBA" id="ARBA00004651"/>
    </source>
</evidence>
<comment type="subcellular location">
    <subcellularLocation>
        <location evidence="1">Cell membrane</location>
        <topology evidence="1">Multi-pass membrane protein</topology>
    </subcellularLocation>
</comment>
<dbReference type="InterPro" id="IPR002781">
    <property type="entry name" value="TM_pro_TauE-like"/>
</dbReference>
<keyword evidence="5 7" id="KW-1133">Transmembrane helix</keyword>
<evidence type="ECO:0000313" key="9">
    <source>
        <dbReference type="Proteomes" id="UP000023152"/>
    </source>
</evidence>
<dbReference type="PANTHER" id="PTHR30269">
    <property type="entry name" value="TRANSMEMBRANE PROTEIN YFCA"/>
    <property type="match status" value="1"/>
</dbReference>
<keyword evidence="2" id="KW-0813">Transport</keyword>
<proteinExistence type="predicted"/>
<feature type="transmembrane region" description="Helical" evidence="7">
    <location>
        <begin position="78"/>
        <end position="100"/>
    </location>
</feature>
<keyword evidence="9" id="KW-1185">Reference proteome</keyword>
<dbReference type="Pfam" id="PF01925">
    <property type="entry name" value="TauE"/>
    <property type="match status" value="1"/>
</dbReference>
<feature type="transmembrane region" description="Helical" evidence="7">
    <location>
        <begin position="358"/>
        <end position="376"/>
    </location>
</feature>
<evidence type="ECO:0000256" key="3">
    <source>
        <dbReference type="ARBA" id="ARBA00022475"/>
    </source>
</evidence>
<keyword evidence="4 7" id="KW-0812">Transmembrane</keyword>
<evidence type="ECO:0000256" key="7">
    <source>
        <dbReference type="SAM" id="Phobius"/>
    </source>
</evidence>
<sequence>MTLWANVFGNFLASFLSIHSLAISGLGEAILFQIFFYIFDLVHLISQTSFVQVATKYSILALPVACVQLYYLRKYVQIKLGVITGLFSVPGVILGIEALIATNNIWLRRSLGFTLLLSSIANAAVLYYLDKRKKYQKQIEHIIAVNLQPLSSQPNQIADKQAENVNKGQNQSIEMQPNLKDDPSSPLHIQSVPADNMFVFYAIHAGTCTHTCTKVYTYFFLKKMFEQQMDMNTDEKHEMIEMERSEKFVVKGWKQWSGLLATASISGFMHGMFGGVSGPPFMIWGLLSHIDKNTFRGILIARSFFLVIPFLVELVFVKKQLNIQDYLDYIAIITGACLGLPSGYRVGRYVNQELFRKWLQILLFLGALLLSTAGWFEYTVAASCLGGVILIAYAVFLSDVTIFRGIHVYEKFLKTCHSKQDIFGSCLFDINKRVKQKAK</sequence>
<feature type="transmembrane region" description="Helical" evidence="7">
    <location>
        <begin position="388"/>
        <end position="409"/>
    </location>
</feature>
<feature type="transmembrane region" description="Helical" evidence="7">
    <location>
        <begin position="106"/>
        <end position="129"/>
    </location>
</feature>
<feature type="transmembrane region" description="Helical" evidence="7">
    <location>
        <begin position="299"/>
        <end position="317"/>
    </location>
</feature>
<gene>
    <name evidence="8" type="ORF">RFI_00856</name>
</gene>
<feature type="transmembrane region" description="Helical" evidence="7">
    <location>
        <begin position="50"/>
        <end position="71"/>
    </location>
</feature>
<name>X6PEU9_RETFI</name>
<protein>
    <submittedName>
        <fullName evidence="8">Uncharacterized protein</fullName>
    </submittedName>
</protein>
<evidence type="ECO:0000256" key="5">
    <source>
        <dbReference type="ARBA" id="ARBA00022989"/>
    </source>
</evidence>
<keyword evidence="6 7" id="KW-0472">Membrane</keyword>